<evidence type="ECO:0000256" key="6">
    <source>
        <dbReference type="ARBA" id="ARBA00023136"/>
    </source>
</evidence>
<evidence type="ECO:0000313" key="10">
    <source>
        <dbReference type="Proteomes" id="UP000253034"/>
    </source>
</evidence>
<evidence type="ECO:0000256" key="5">
    <source>
        <dbReference type="ARBA" id="ARBA00022989"/>
    </source>
</evidence>
<keyword evidence="3" id="KW-1003">Cell membrane</keyword>
<dbReference type="GO" id="GO:0055085">
    <property type="term" value="P:transmembrane transport"/>
    <property type="evidence" value="ECO:0007669"/>
    <property type="project" value="InterPro"/>
</dbReference>
<organism evidence="9 10">
    <name type="scientific">Anaerobacterium chartisolvens</name>
    <dbReference type="NCBI Taxonomy" id="1297424"/>
    <lineage>
        <taxon>Bacteria</taxon>
        <taxon>Bacillati</taxon>
        <taxon>Bacillota</taxon>
        <taxon>Clostridia</taxon>
        <taxon>Eubacteriales</taxon>
        <taxon>Oscillospiraceae</taxon>
        <taxon>Anaerobacterium</taxon>
    </lineage>
</organism>
<comment type="caution">
    <text evidence="9">The sequence shown here is derived from an EMBL/GenBank/DDBJ whole genome shotgun (WGS) entry which is preliminary data.</text>
</comment>
<feature type="transmembrane region" description="Helical" evidence="7">
    <location>
        <begin position="103"/>
        <end position="126"/>
    </location>
</feature>
<dbReference type="InterPro" id="IPR035906">
    <property type="entry name" value="MetI-like_sf"/>
</dbReference>
<keyword evidence="6 7" id="KW-0472">Membrane</keyword>
<dbReference type="EMBL" id="QPJT01000014">
    <property type="protein sequence ID" value="RCX14770.1"/>
    <property type="molecule type" value="Genomic_DNA"/>
</dbReference>
<dbReference type="Gene3D" id="1.10.3720.10">
    <property type="entry name" value="MetI-like"/>
    <property type="match status" value="1"/>
</dbReference>
<name>A0A369AZB1_9FIRM</name>
<evidence type="ECO:0000313" key="9">
    <source>
        <dbReference type="EMBL" id="RCX14770.1"/>
    </source>
</evidence>
<sequence length="294" mass="32800">MNRYFGNKLAIFIFSFPALILFTTFVIYPIFPEIAISFQKNDGFKSLGYVGFENYINVLNDATFWKSNLNTFIIVAISVFIGLPTSLLLALVMDKQTESVRRFFKASSVFPAVLSVTVIAQMWIAIYEPQWGLINSILKAVKLDNLAIAWLSDENTVVLAITVAFLWQYIGLNALLFYTGIKAIPNTYYEAAVIDGAGFLRASVKITIPLLQDVTKYVLVLSTLGCMAQFAHVRIMTAGGPGDASRTVVYQLFYKAFSASDFGQGCAIAIIFILECLVLTFLINRFVAREKIEF</sequence>
<protein>
    <submittedName>
        <fullName evidence="9">Carbohydrate ABC transporter membrane protein 1 (CUT1 family)</fullName>
    </submittedName>
</protein>
<evidence type="ECO:0000256" key="2">
    <source>
        <dbReference type="ARBA" id="ARBA00022448"/>
    </source>
</evidence>
<evidence type="ECO:0000259" key="8">
    <source>
        <dbReference type="PROSITE" id="PS50928"/>
    </source>
</evidence>
<dbReference type="CDD" id="cd06261">
    <property type="entry name" value="TM_PBP2"/>
    <property type="match status" value="1"/>
</dbReference>
<dbReference type="RefSeq" id="WP_114298213.1">
    <property type="nucleotide sequence ID" value="NZ_QPJT01000014.1"/>
</dbReference>
<feature type="transmembrane region" description="Helical" evidence="7">
    <location>
        <begin position="262"/>
        <end position="283"/>
    </location>
</feature>
<evidence type="ECO:0000256" key="7">
    <source>
        <dbReference type="RuleBase" id="RU363032"/>
    </source>
</evidence>
<evidence type="ECO:0000256" key="3">
    <source>
        <dbReference type="ARBA" id="ARBA00022475"/>
    </source>
</evidence>
<feature type="transmembrane region" description="Helical" evidence="7">
    <location>
        <begin position="157"/>
        <end position="178"/>
    </location>
</feature>
<dbReference type="Proteomes" id="UP000253034">
    <property type="component" value="Unassembled WGS sequence"/>
</dbReference>
<accession>A0A369AZB1</accession>
<keyword evidence="4 7" id="KW-0812">Transmembrane</keyword>
<evidence type="ECO:0000256" key="4">
    <source>
        <dbReference type="ARBA" id="ARBA00022692"/>
    </source>
</evidence>
<dbReference type="PANTHER" id="PTHR43227">
    <property type="entry name" value="BLL4140 PROTEIN"/>
    <property type="match status" value="1"/>
</dbReference>
<comment type="subcellular location">
    <subcellularLocation>
        <location evidence="1 7">Cell membrane</location>
        <topology evidence="1 7">Multi-pass membrane protein</topology>
    </subcellularLocation>
</comment>
<dbReference type="PROSITE" id="PS50928">
    <property type="entry name" value="ABC_TM1"/>
    <property type="match status" value="1"/>
</dbReference>
<feature type="transmembrane region" description="Helical" evidence="7">
    <location>
        <begin position="9"/>
        <end position="31"/>
    </location>
</feature>
<dbReference type="OrthoDB" id="1737794at2"/>
<keyword evidence="2 7" id="KW-0813">Transport</keyword>
<gene>
    <name evidence="9" type="ORF">DFR58_1143</name>
</gene>
<feature type="transmembrane region" description="Helical" evidence="7">
    <location>
        <begin position="69"/>
        <end position="91"/>
    </location>
</feature>
<feature type="transmembrane region" description="Helical" evidence="7">
    <location>
        <begin position="217"/>
        <end position="235"/>
    </location>
</feature>
<dbReference type="PANTHER" id="PTHR43227:SF11">
    <property type="entry name" value="BLL4140 PROTEIN"/>
    <property type="match status" value="1"/>
</dbReference>
<dbReference type="GO" id="GO:0005886">
    <property type="term" value="C:plasma membrane"/>
    <property type="evidence" value="ECO:0007669"/>
    <property type="project" value="UniProtKB-SubCell"/>
</dbReference>
<dbReference type="SUPFAM" id="SSF161098">
    <property type="entry name" value="MetI-like"/>
    <property type="match status" value="1"/>
</dbReference>
<dbReference type="InterPro" id="IPR050809">
    <property type="entry name" value="UgpAE/MalFG_permease"/>
</dbReference>
<dbReference type="Pfam" id="PF00528">
    <property type="entry name" value="BPD_transp_1"/>
    <property type="match status" value="1"/>
</dbReference>
<dbReference type="AlphaFoldDB" id="A0A369AZB1"/>
<reference evidence="9 10" key="1">
    <citation type="submission" date="2018-07" db="EMBL/GenBank/DDBJ databases">
        <title>Genomic Encyclopedia of Type Strains, Phase IV (KMG-IV): sequencing the most valuable type-strain genomes for metagenomic binning, comparative biology and taxonomic classification.</title>
        <authorList>
            <person name="Goeker M."/>
        </authorList>
    </citation>
    <scope>NUCLEOTIDE SEQUENCE [LARGE SCALE GENOMIC DNA]</scope>
    <source>
        <strain evidence="9 10">DSM 27016</strain>
    </source>
</reference>
<comment type="similarity">
    <text evidence="7">Belongs to the binding-protein-dependent transport system permease family.</text>
</comment>
<evidence type="ECO:0000256" key="1">
    <source>
        <dbReference type="ARBA" id="ARBA00004651"/>
    </source>
</evidence>
<keyword evidence="5 7" id="KW-1133">Transmembrane helix</keyword>
<proteinExistence type="inferred from homology"/>
<keyword evidence="10" id="KW-1185">Reference proteome</keyword>
<feature type="domain" description="ABC transmembrane type-1" evidence="8">
    <location>
        <begin position="68"/>
        <end position="283"/>
    </location>
</feature>
<dbReference type="InterPro" id="IPR000515">
    <property type="entry name" value="MetI-like"/>
</dbReference>